<evidence type="ECO:0000313" key="1">
    <source>
        <dbReference type="EMBL" id="KAK1302228.1"/>
    </source>
</evidence>
<dbReference type="InterPro" id="IPR015946">
    <property type="entry name" value="KH_dom-like_a/b"/>
</dbReference>
<reference evidence="1" key="2">
    <citation type="submission" date="2023-06" db="EMBL/GenBank/DDBJ databases">
        <authorList>
            <person name="Ma L."/>
            <person name="Liu K.-W."/>
            <person name="Li Z."/>
            <person name="Hsiao Y.-Y."/>
            <person name="Qi Y."/>
            <person name="Fu T."/>
            <person name="Tang G."/>
            <person name="Zhang D."/>
            <person name="Sun W.-H."/>
            <person name="Liu D.-K."/>
            <person name="Li Y."/>
            <person name="Chen G.-Z."/>
            <person name="Liu X.-D."/>
            <person name="Liao X.-Y."/>
            <person name="Jiang Y.-T."/>
            <person name="Yu X."/>
            <person name="Hao Y."/>
            <person name="Huang J."/>
            <person name="Zhao X.-W."/>
            <person name="Ke S."/>
            <person name="Chen Y.-Y."/>
            <person name="Wu W.-L."/>
            <person name="Hsu J.-L."/>
            <person name="Lin Y.-F."/>
            <person name="Huang M.-D."/>
            <person name="Li C.-Y."/>
            <person name="Huang L."/>
            <person name="Wang Z.-W."/>
            <person name="Zhao X."/>
            <person name="Zhong W.-Y."/>
            <person name="Peng D.-H."/>
            <person name="Ahmad S."/>
            <person name="Lan S."/>
            <person name="Zhang J.-S."/>
            <person name="Tsai W.-C."/>
            <person name="Van De Peer Y."/>
            <person name="Liu Z.-J."/>
        </authorList>
    </citation>
    <scope>NUCLEOTIDE SEQUENCE</scope>
    <source>
        <strain evidence="1">CP</strain>
        <tissue evidence="1">Leaves</tissue>
    </source>
</reference>
<sequence length="133" mass="15031">MATQMSKKRKFVADGVLFAELNEVLTRELAEDGWSAGRQKKFITAINGYPEIQKCTKYQEFAIKRGRASSNNTILKGYFSTETKGENLYEMQKRLLTAAAKESSASIETDTCIEELNNGLRLRKICIRGSFPH</sequence>
<reference evidence="1" key="1">
    <citation type="journal article" date="2023" name="Nat. Commun.">
        <title>Diploid and tetraploid genomes of Acorus and the evolution of monocots.</title>
        <authorList>
            <person name="Ma L."/>
            <person name="Liu K.W."/>
            <person name="Li Z."/>
            <person name="Hsiao Y.Y."/>
            <person name="Qi Y."/>
            <person name="Fu T."/>
            <person name="Tang G.D."/>
            <person name="Zhang D."/>
            <person name="Sun W.H."/>
            <person name="Liu D.K."/>
            <person name="Li Y."/>
            <person name="Chen G.Z."/>
            <person name="Liu X.D."/>
            <person name="Liao X.Y."/>
            <person name="Jiang Y.T."/>
            <person name="Yu X."/>
            <person name="Hao Y."/>
            <person name="Huang J."/>
            <person name="Zhao X.W."/>
            <person name="Ke S."/>
            <person name="Chen Y.Y."/>
            <person name="Wu W.L."/>
            <person name="Hsu J.L."/>
            <person name="Lin Y.F."/>
            <person name="Huang M.D."/>
            <person name="Li C.Y."/>
            <person name="Huang L."/>
            <person name="Wang Z.W."/>
            <person name="Zhao X."/>
            <person name="Zhong W.Y."/>
            <person name="Peng D.H."/>
            <person name="Ahmad S."/>
            <person name="Lan S."/>
            <person name="Zhang J.S."/>
            <person name="Tsai W.C."/>
            <person name="Van de Peer Y."/>
            <person name="Liu Z.J."/>
        </authorList>
    </citation>
    <scope>NUCLEOTIDE SEQUENCE</scope>
    <source>
        <strain evidence="1">CP</strain>
    </source>
</reference>
<accession>A0AAV9DPN1</accession>
<gene>
    <name evidence="1" type="primary">RPS3A</name>
    <name evidence="1" type="ORF">QJS10_CPB12g00220</name>
</gene>
<name>A0AAV9DPN1_ACOCL</name>
<keyword evidence="2" id="KW-1185">Reference proteome</keyword>
<organism evidence="1 2">
    <name type="scientific">Acorus calamus</name>
    <name type="common">Sweet flag</name>
    <dbReference type="NCBI Taxonomy" id="4465"/>
    <lineage>
        <taxon>Eukaryota</taxon>
        <taxon>Viridiplantae</taxon>
        <taxon>Streptophyta</taxon>
        <taxon>Embryophyta</taxon>
        <taxon>Tracheophyta</taxon>
        <taxon>Spermatophyta</taxon>
        <taxon>Magnoliopsida</taxon>
        <taxon>Liliopsida</taxon>
        <taxon>Acoraceae</taxon>
        <taxon>Acorus</taxon>
    </lineage>
</organism>
<comment type="caution">
    <text evidence="1">The sequence shown here is derived from an EMBL/GenBank/DDBJ whole genome shotgun (WGS) entry which is preliminary data.</text>
</comment>
<protein>
    <submittedName>
        <fullName evidence="1">40S ribosomal protein S3-1</fullName>
    </submittedName>
</protein>
<evidence type="ECO:0000313" key="2">
    <source>
        <dbReference type="Proteomes" id="UP001180020"/>
    </source>
</evidence>
<proteinExistence type="predicted"/>
<keyword evidence="1" id="KW-0687">Ribonucleoprotein</keyword>
<dbReference type="AlphaFoldDB" id="A0AAV9DPN1"/>
<keyword evidence="1" id="KW-0689">Ribosomal protein</keyword>
<dbReference type="GO" id="GO:0005840">
    <property type="term" value="C:ribosome"/>
    <property type="evidence" value="ECO:0007669"/>
    <property type="project" value="UniProtKB-KW"/>
</dbReference>
<dbReference type="Gene3D" id="3.30.300.20">
    <property type="match status" value="1"/>
</dbReference>
<dbReference type="Proteomes" id="UP001180020">
    <property type="component" value="Unassembled WGS sequence"/>
</dbReference>
<dbReference type="EMBL" id="JAUJYO010000012">
    <property type="protein sequence ID" value="KAK1302228.1"/>
    <property type="molecule type" value="Genomic_DNA"/>
</dbReference>